<proteinExistence type="inferred from homology"/>
<keyword evidence="3" id="KW-0670">Pyruvate</keyword>
<gene>
    <name evidence="3" type="ORF">QO014_001020</name>
</gene>
<dbReference type="InterPro" id="IPR004167">
    <property type="entry name" value="PSBD"/>
</dbReference>
<feature type="domain" description="Peripheral subunit-binding (PSBD)" evidence="2">
    <location>
        <begin position="10"/>
        <end position="47"/>
    </location>
</feature>
<dbReference type="InterPro" id="IPR036625">
    <property type="entry name" value="E3-bd_dom_sf"/>
</dbReference>
<dbReference type="EC" id="2.3.1.12" evidence="3"/>
<comment type="caution">
    <text evidence="3">The sequence shown here is derived from an EMBL/GenBank/DDBJ whole genome shotgun (WGS) entry which is preliminary data.</text>
</comment>
<organism evidence="3 4">
    <name type="scientific">Kaistia dalseonensis</name>
    <dbReference type="NCBI Taxonomy" id="410840"/>
    <lineage>
        <taxon>Bacteria</taxon>
        <taxon>Pseudomonadati</taxon>
        <taxon>Pseudomonadota</taxon>
        <taxon>Alphaproteobacteria</taxon>
        <taxon>Hyphomicrobiales</taxon>
        <taxon>Kaistiaceae</taxon>
        <taxon>Kaistia</taxon>
    </lineage>
</organism>
<evidence type="ECO:0000259" key="2">
    <source>
        <dbReference type="PROSITE" id="PS51826"/>
    </source>
</evidence>
<evidence type="ECO:0000313" key="3">
    <source>
        <dbReference type="EMBL" id="MDQ0436650.1"/>
    </source>
</evidence>
<keyword evidence="3" id="KW-0808">Transferase</keyword>
<dbReference type="SUPFAM" id="SSF47005">
    <property type="entry name" value="Peripheral subunit-binding domain of 2-oxo acid dehydrogenase complex"/>
    <property type="match status" value="1"/>
</dbReference>
<dbReference type="PROSITE" id="PS51826">
    <property type="entry name" value="PSBD"/>
    <property type="match status" value="1"/>
</dbReference>
<dbReference type="Pfam" id="PF02817">
    <property type="entry name" value="E3_binding"/>
    <property type="match status" value="1"/>
</dbReference>
<name>A0ABU0H2X5_9HYPH</name>
<dbReference type="Gene3D" id="4.10.320.10">
    <property type="entry name" value="E3-binding domain"/>
    <property type="match status" value="1"/>
</dbReference>
<dbReference type="PANTHER" id="PTHR23151">
    <property type="entry name" value="DIHYDROLIPOAMIDE ACETYL/SUCCINYL-TRANSFERASE-RELATED"/>
    <property type="match status" value="1"/>
</dbReference>
<dbReference type="InterPro" id="IPR045257">
    <property type="entry name" value="E2/Pdx1"/>
</dbReference>
<sequence>MASQALERIAASPYARRLARERGINLSGRRGSGPNGRIVAADLEAFVAAPVPTPATAPVAAAETPAISPPLATAPAIMVARQVSGFAASFDLAPVRGLLPAIADVAPDVTVDDLVLKAIGRALRVAEVPAETVLWRDKAAKAEAVIPRADGLSPSRIAALRSGLEQEPMRGASIVVSRIREDGIRPVAAMLDPDNALRLTIVSGNSDTAEALLAFDEAEITDAAAARFLAALRDCLGNPLRLLV</sequence>
<dbReference type="RefSeq" id="WP_266347543.1">
    <property type="nucleotide sequence ID" value="NZ_JAPKNG010000001.1"/>
</dbReference>
<protein>
    <submittedName>
        <fullName evidence="3">Pyruvate dehydrogenase E2 component (Dihydrolipoamide acetyltransferase)</fullName>
        <ecNumber evidence="3">2.3.1.12</ecNumber>
    </submittedName>
</protein>
<comment type="similarity">
    <text evidence="1">Belongs to the 2-oxoacid dehydrogenase family.</text>
</comment>
<keyword evidence="3" id="KW-0012">Acyltransferase</keyword>
<dbReference type="PANTHER" id="PTHR23151:SF90">
    <property type="entry name" value="DIHYDROLIPOYLLYSINE-RESIDUE ACETYLTRANSFERASE COMPONENT OF PYRUVATE DEHYDROGENASE COMPLEX, MITOCHONDRIAL-RELATED"/>
    <property type="match status" value="1"/>
</dbReference>
<dbReference type="GO" id="GO:0004742">
    <property type="term" value="F:dihydrolipoyllysine-residue acetyltransferase activity"/>
    <property type="evidence" value="ECO:0007669"/>
    <property type="project" value="UniProtKB-EC"/>
</dbReference>
<dbReference type="Proteomes" id="UP001241603">
    <property type="component" value="Unassembled WGS sequence"/>
</dbReference>
<reference evidence="3 4" key="1">
    <citation type="submission" date="2023-07" db="EMBL/GenBank/DDBJ databases">
        <title>Genomic Encyclopedia of Type Strains, Phase IV (KMG-IV): sequencing the most valuable type-strain genomes for metagenomic binning, comparative biology and taxonomic classification.</title>
        <authorList>
            <person name="Goeker M."/>
        </authorList>
    </citation>
    <scope>NUCLEOTIDE SEQUENCE [LARGE SCALE GENOMIC DNA]</scope>
    <source>
        <strain evidence="3 4">B6-8</strain>
    </source>
</reference>
<dbReference type="EMBL" id="JAUSVO010000001">
    <property type="protein sequence ID" value="MDQ0436650.1"/>
    <property type="molecule type" value="Genomic_DNA"/>
</dbReference>
<accession>A0ABU0H2X5</accession>
<dbReference type="SUPFAM" id="SSF52777">
    <property type="entry name" value="CoA-dependent acyltransferases"/>
    <property type="match status" value="1"/>
</dbReference>
<evidence type="ECO:0000256" key="1">
    <source>
        <dbReference type="ARBA" id="ARBA00007317"/>
    </source>
</evidence>
<keyword evidence="4" id="KW-1185">Reference proteome</keyword>
<evidence type="ECO:0000313" key="4">
    <source>
        <dbReference type="Proteomes" id="UP001241603"/>
    </source>
</evidence>